<gene>
    <name evidence="2" type="ORF">CUN49_18095</name>
</gene>
<protein>
    <submittedName>
        <fullName evidence="2">Uncharacterized protein</fullName>
    </submittedName>
</protein>
<feature type="coiled-coil region" evidence="1">
    <location>
        <begin position="28"/>
        <end position="70"/>
    </location>
</feature>
<name>A0A2M8P7V2_9CHLR</name>
<reference evidence="2 3" key="1">
    <citation type="submission" date="2017-11" db="EMBL/GenBank/DDBJ databases">
        <title>Evolution of Phototrophy in the Chloroflexi Phylum Driven by Horizontal Gene Transfer.</title>
        <authorList>
            <person name="Ward L.M."/>
            <person name="Hemp J."/>
            <person name="Shih P.M."/>
            <person name="Mcglynn S.E."/>
            <person name="Fischer W."/>
        </authorList>
    </citation>
    <scope>NUCLEOTIDE SEQUENCE [LARGE SCALE GENOMIC DNA]</scope>
    <source>
        <strain evidence="2">JP3_13</strain>
    </source>
</reference>
<keyword evidence="1" id="KW-0175">Coiled coil</keyword>
<comment type="caution">
    <text evidence="2">The sequence shown here is derived from an EMBL/GenBank/DDBJ whole genome shotgun (WGS) entry which is preliminary data.</text>
</comment>
<evidence type="ECO:0000313" key="3">
    <source>
        <dbReference type="Proteomes" id="UP000229681"/>
    </source>
</evidence>
<dbReference type="EMBL" id="PGTM01000831">
    <property type="protein sequence ID" value="PJF33643.1"/>
    <property type="molecule type" value="Genomic_DNA"/>
</dbReference>
<feature type="non-terminal residue" evidence="2">
    <location>
        <position position="1"/>
    </location>
</feature>
<accession>A0A2M8P7V2</accession>
<dbReference type="AlphaFoldDB" id="A0A2M8P7V2"/>
<sequence length="114" mass="13097">EIARQESEADSELDSQIERIKESRDIDLNQLQAQIDAINDRFNEERDRLTDEVMREAQSLQRRIEALRGQMLTEPLVFESASEMIADAGEVVTNEMFSRIQAVVTARLSEIQTD</sequence>
<dbReference type="Proteomes" id="UP000229681">
    <property type="component" value="Unassembled WGS sequence"/>
</dbReference>
<evidence type="ECO:0000256" key="1">
    <source>
        <dbReference type="SAM" id="Coils"/>
    </source>
</evidence>
<feature type="non-terminal residue" evidence="2">
    <location>
        <position position="114"/>
    </location>
</feature>
<evidence type="ECO:0000313" key="2">
    <source>
        <dbReference type="EMBL" id="PJF33643.1"/>
    </source>
</evidence>
<proteinExistence type="predicted"/>
<organism evidence="2 3">
    <name type="scientific">Candidatus Thermofonsia Clade 1 bacterium</name>
    <dbReference type="NCBI Taxonomy" id="2364210"/>
    <lineage>
        <taxon>Bacteria</taxon>
        <taxon>Bacillati</taxon>
        <taxon>Chloroflexota</taxon>
        <taxon>Candidatus Thermofontia</taxon>
        <taxon>Candidatus Thermofonsia Clade 1</taxon>
    </lineage>
</organism>